<dbReference type="PROSITE" id="PS50865">
    <property type="entry name" value="ZF_MYND_2"/>
    <property type="match status" value="1"/>
</dbReference>
<evidence type="ECO:0000313" key="6">
    <source>
        <dbReference type="EMBL" id="CAG9858510.1"/>
    </source>
</evidence>
<dbReference type="GO" id="GO:0036158">
    <property type="term" value="P:outer dynein arm assembly"/>
    <property type="evidence" value="ECO:0007669"/>
    <property type="project" value="TreeGrafter"/>
</dbReference>
<dbReference type="EMBL" id="OU900095">
    <property type="protein sequence ID" value="CAG9858510.1"/>
    <property type="molecule type" value="Genomic_DNA"/>
</dbReference>
<reference evidence="6" key="1">
    <citation type="submission" date="2022-01" db="EMBL/GenBank/DDBJ databases">
        <authorList>
            <person name="King R."/>
        </authorList>
    </citation>
    <scope>NUCLEOTIDE SEQUENCE</scope>
</reference>
<proteinExistence type="predicted"/>
<evidence type="ECO:0000313" key="7">
    <source>
        <dbReference type="Proteomes" id="UP001153712"/>
    </source>
</evidence>
<keyword evidence="1" id="KW-0479">Metal-binding</keyword>
<dbReference type="GO" id="GO:0005737">
    <property type="term" value="C:cytoplasm"/>
    <property type="evidence" value="ECO:0007669"/>
    <property type="project" value="TreeGrafter"/>
</dbReference>
<evidence type="ECO:0000256" key="3">
    <source>
        <dbReference type="ARBA" id="ARBA00022833"/>
    </source>
</evidence>
<dbReference type="GO" id="GO:0044458">
    <property type="term" value="P:motile cilium assembly"/>
    <property type="evidence" value="ECO:0007669"/>
    <property type="project" value="TreeGrafter"/>
</dbReference>
<evidence type="ECO:0000256" key="2">
    <source>
        <dbReference type="ARBA" id="ARBA00022771"/>
    </source>
</evidence>
<protein>
    <recommendedName>
        <fullName evidence="5">MYND-type domain-containing protein</fullName>
    </recommendedName>
</protein>
<keyword evidence="2 4" id="KW-0863">Zinc-finger</keyword>
<dbReference type="InterPro" id="IPR052298">
    <property type="entry name" value="ZMYND10"/>
</dbReference>
<dbReference type="AlphaFoldDB" id="A0A9N9TL89"/>
<dbReference type="GO" id="GO:0008270">
    <property type="term" value="F:zinc ion binding"/>
    <property type="evidence" value="ECO:0007669"/>
    <property type="project" value="UniProtKB-KW"/>
</dbReference>
<dbReference type="Pfam" id="PF01753">
    <property type="entry name" value="zf-MYND"/>
    <property type="match status" value="1"/>
</dbReference>
<dbReference type="GO" id="GO:0034451">
    <property type="term" value="C:centriolar satellite"/>
    <property type="evidence" value="ECO:0007669"/>
    <property type="project" value="TreeGrafter"/>
</dbReference>
<feature type="domain" description="MYND-type" evidence="5">
    <location>
        <begin position="380"/>
        <end position="416"/>
    </location>
</feature>
<evidence type="ECO:0000259" key="5">
    <source>
        <dbReference type="PROSITE" id="PS50865"/>
    </source>
</evidence>
<name>A0A9N9TL89_PHYSR</name>
<dbReference type="PROSITE" id="PS01360">
    <property type="entry name" value="ZF_MYND_1"/>
    <property type="match status" value="1"/>
</dbReference>
<dbReference type="SUPFAM" id="SSF144232">
    <property type="entry name" value="HIT/MYND zinc finger-like"/>
    <property type="match status" value="1"/>
</dbReference>
<dbReference type="Gene3D" id="6.10.140.2220">
    <property type="match status" value="1"/>
</dbReference>
<keyword evidence="7" id="KW-1185">Reference proteome</keyword>
<organism evidence="6 7">
    <name type="scientific">Phyllotreta striolata</name>
    <name type="common">Striped flea beetle</name>
    <name type="synonym">Crioceris striolata</name>
    <dbReference type="NCBI Taxonomy" id="444603"/>
    <lineage>
        <taxon>Eukaryota</taxon>
        <taxon>Metazoa</taxon>
        <taxon>Ecdysozoa</taxon>
        <taxon>Arthropoda</taxon>
        <taxon>Hexapoda</taxon>
        <taxon>Insecta</taxon>
        <taxon>Pterygota</taxon>
        <taxon>Neoptera</taxon>
        <taxon>Endopterygota</taxon>
        <taxon>Coleoptera</taxon>
        <taxon>Polyphaga</taxon>
        <taxon>Cucujiformia</taxon>
        <taxon>Chrysomeloidea</taxon>
        <taxon>Chrysomelidae</taxon>
        <taxon>Galerucinae</taxon>
        <taxon>Alticini</taxon>
        <taxon>Phyllotreta</taxon>
    </lineage>
</organism>
<dbReference type="PANTHER" id="PTHR13244">
    <property type="entry name" value="ZINC FINGER MYND DOMAIN CONTAINING PROTEIN 10"/>
    <property type="match status" value="1"/>
</dbReference>
<evidence type="ECO:0000256" key="1">
    <source>
        <dbReference type="ARBA" id="ARBA00022723"/>
    </source>
</evidence>
<gene>
    <name evidence="6" type="ORF">PHYEVI_LOCUS4899</name>
</gene>
<accession>A0A9N9TL89</accession>
<evidence type="ECO:0000256" key="4">
    <source>
        <dbReference type="PROSITE-ProRule" id="PRU00134"/>
    </source>
</evidence>
<dbReference type="OrthoDB" id="432970at2759"/>
<dbReference type="PANTHER" id="PTHR13244:SF7">
    <property type="entry name" value="ZINC FINGER MYND DOMAIN-CONTAINING PROTEIN 10"/>
    <property type="match status" value="1"/>
</dbReference>
<dbReference type="GO" id="GO:0036159">
    <property type="term" value="P:inner dynein arm assembly"/>
    <property type="evidence" value="ECO:0007669"/>
    <property type="project" value="TreeGrafter"/>
</dbReference>
<dbReference type="Proteomes" id="UP001153712">
    <property type="component" value="Chromosome 2"/>
</dbReference>
<dbReference type="InterPro" id="IPR002893">
    <property type="entry name" value="Znf_MYND"/>
</dbReference>
<sequence>MEYVLLPNEIEMYVDTMKAQNMECLGSPQWIEWHQRMQKLNQEALVEASALKEERVKETLVCFGKVPILVHEAILISIWKQKILPQLMKLEPQPETTIVAYSIMYHEAVCVSLLELVLFHPNCCEALDDAASDLLEYSCSNVSQLLVVEYKEQELHEKSEKEISRQKNNLVFEIGMKSLTLVRYISENLDSLPVGVKSKIFGDYDVPILFTEILTKAPWIRGDKIYSGGKWRDWDREQLGQQEAQVWLTIRQLILDPECPKYYSFTDRHRAQLMKLTSMMTPTLLDQLSPLIELKHWLCRLSVMENPSSAPKPLLIETVLDIKESILKQTEGRWKKLAKKQLPHVFPTDRETLHELAGKLCEAYNTELLEKLEAKQDAKCASCGKEAIQRCSRCHQVWYCGRQCQVDHWKEHSTDCSTNNSSVNS</sequence>
<keyword evidence="3" id="KW-0862">Zinc</keyword>